<keyword evidence="1" id="KW-1133">Transmembrane helix</keyword>
<protein>
    <submittedName>
        <fullName evidence="2">Uncharacterized protein</fullName>
    </submittedName>
</protein>
<gene>
    <name evidence="2" type="ORF">NHG85_04815</name>
</gene>
<organism evidence="2 3">
    <name type="scientific">Limimaricola litoreus</name>
    <dbReference type="NCBI Taxonomy" id="2955316"/>
    <lineage>
        <taxon>Bacteria</taxon>
        <taxon>Pseudomonadati</taxon>
        <taxon>Pseudomonadota</taxon>
        <taxon>Alphaproteobacteria</taxon>
        <taxon>Rhodobacterales</taxon>
        <taxon>Paracoccaceae</taxon>
        <taxon>Limimaricola</taxon>
    </lineage>
</organism>
<evidence type="ECO:0000313" key="3">
    <source>
        <dbReference type="Proteomes" id="UP001139477"/>
    </source>
</evidence>
<evidence type="ECO:0000256" key="1">
    <source>
        <dbReference type="SAM" id="Phobius"/>
    </source>
</evidence>
<dbReference type="AlphaFoldDB" id="A0A9X2FNC7"/>
<feature type="non-terminal residue" evidence="2">
    <location>
        <position position="1"/>
    </location>
</feature>
<feature type="transmembrane region" description="Helical" evidence="1">
    <location>
        <begin position="50"/>
        <end position="72"/>
    </location>
</feature>
<reference evidence="2" key="1">
    <citation type="submission" date="2022-06" db="EMBL/GenBank/DDBJ databases">
        <title>Limimaricola sediminis sp. nov., isolated from an intertidal sediment.</title>
        <authorList>
            <person name="Shao X."/>
        </authorList>
    </citation>
    <scope>NUCLEOTIDE SEQUENCE</scope>
    <source>
        <strain evidence="2">ASW11-118</strain>
    </source>
</reference>
<sequence>AARALGEPRGRIGPPHLRRAAMILPLTGLAIGALLGAWRARRHGGGAADMAQWGAAHALALGILGLFLLLLLSRLAG</sequence>
<proteinExistence type="predicted"/>
<dbReference type="EMBL" id="JAMYXC010000063">
    <property type="protein sequence ID" value="MCP1167852.1"/>
    <property type="molecule type" value="Genomic_DNA"/>
</dbReference>
<keyword evidence="1" id="KW-0472">Membrane</keyword>
<keyword evidence="3" id="KW-1185">Reference proteome</keyword>
<comment type="caution">
    <text evidence="2">The sequence shown here is derived from an EMBL/GenBank/DDBJ whole genome shotgun (WGS) entry which is preliminary data.</text>
</comment>
<keyword evidence="1" id="KW-0812">Transmembrane</keyword>
<dbReference type="RefSeq" id="WP_253330335.1">
    <property type="nucleotide sequence ID" value="NZ_JAMYXC010000063.1"/>
</dbReference>
<accession>A0A9X2FNC7</accession>
<feature type="transmembrane region" description="Helical" evidence="1">
    <location>
        <begin position="20"/>
        <end position="38"/>
    </location>
</feature>
<dbReference type="Proteomes" id="UP001139477">
    <property type="component" value="Unassembled WGS sequence"/>
</dbReference>
<name>A0A9X2FNC7_9RHOB</name>
<evidence type="ECO:0000313" key="2">
    <source>
        <dbReference type="EMBL" id="MCP1167852.1"/>
    </source>
</evidence>